<dbReference type="PANTHER" id="PTHR47354:SF1">
    <property type="entry name" value="CARNITINE MONOOXYGENASE REDUCTASE SUBUNIT"/>
    <property type="match status" value="1"/>
</dbReference>
<dbReference type="Gene3D" id="3.40.50.80">
    <property type="entry name" value="Nucleotide-binding domain of ferredoxin-NADP reductase (FNR) module"/>
    <property type="match status" value="1"/>
</dbReference>
<dbReference type="InterPro" id="IPR050415">
    <property type="entry name" value="MRET"/>
</dbReference>
<dbReference type="Pfam" id="PF00111">
    <property type="entry name" value="Fer2"/>
    <property type="match status" value="1"/>
</dbReference>
<keyword evidence="6" id="KW-0408">Iron</keyword>
<dbReference type="PROSITE" id="PS51085">
    <property type="entry name" value="2FE2S_FER_2"/>
    <property type="match status" value="1"/>
</dbReference>
<evidence type="ECO:0000256" key="4">
    <source>
        <dbReference type="ARBA" id="ARBA00022723"/>
    </source>
</evidence>
<sequence length="331" mass="36128">MSAPAVTTPGANVHEFTTELVVRCRSTPAEGVVVLDLAHPENEELPRWEPGAHIDLLLDDGLTRQYSLCGDPRNSGIWRVGILLDPNSRGGSRYVHEELHEGATVRVRGPRNHFPLVDAQHYRFIAGGIGITPILAMLEAAQRAGTEWTLLYGGRTKASMAFADELAERFPSRVTVWPQDELGLLDLESLLKEPDDNTLVYCCGPEALLDAVEQHCAHWPAGRLHIERFAAKTLAAGEATEALEQFEVVCQRSGVSFEIGSDQSILEVLEEAGVPILGSCYEGVCGTCEARVLQGTPEHRDSVLTEAEQAAGDVMLVCVSRSRTERLVLDL</sequence>
<dbReference type="AlphaFoldDB" id="A0A0Q2QMF1"/>
<dbReference type="InterPro" id="IPR039261">
    <property type="entry name" value="FNR_nucleotide-bd"/>
</dbReference>
<evidence type="ECO:0000256" key="6">
    <source>
        <dbReference type="ARBA" id="ARBA00023004"/>
    </source>
</evidence>
<evidence type="ECO:0000259" key="9">
    <source>
        <dbReference type="PROSITE" id="PS51384"/>
    </source>
</evidence>
<keyword evidence="4" id="KW-0479">Metal-binding</keyword>
<evidence type="ECO:0000256" key="3">
    <source>
        <dbReference type="ARBA" id="ARBA00022714"/>
    </source>
</evidence>
<accession>A0A0Q2QMF1</accession>
<dbReference type="InterPro" id="IPR017927">
    <property type="entry name" value="FAD-bd_FR_type"/>
</dbReference>
<name>A0A0Q2QMF1_MYCGO</name>
<dbReference type="OrthoDB" id="502624at2"/>
<dbReference type="PANTHER" id="PTHR47354">
    <property type="entry name" value="NADH OXIDOREDUCTASE HCR"/>
    <property type="match status" value="1"/>
</dbReference>
<dbReference type="GO" id="GO:0016491">
    <property type="term" value="F:oxidoreductase activity"/>
    <property type="evidence" value="ECO:0007669"/>
    <property type="project" value="UniProtKB-KW"/>
</dbReference>
<evidence type="ECO:0000256" key="2">
    <source>
        <dbReference type="ARBA" id="ARBA00022630"/>
    </source>
</evidence>
<dbReference type="RefSeq" id="WP_055575758.1">
    <property type="nucleotide sequence ID" value="NZ_LKTM01000001.1"/>
</dbReference>
<keyword evidence="3" id="KW-0001">2Fe-2S</keyword>
<organism evidence="10 11">
    <name type="scientific">Mycobacterium gordonae</name>
    <dbReference type="NCBI Taxonomy" id="1778"/>
    <lineage>
        <taxon>Bacteria</taxon>
        <taxon>Bacillati</taxon>
        <taxon>Actinomycetota</taxon>
        <taxon>Actinomycetes</taxon>
        <taxon>Mycobacteriales</taxon>
        <taxon>Mycobacteriaceae</taxon>
        <taxon>Mycobacterium</taxon>
    </lineage>
</organism>
<dbReference type="InterPro" id="IPR012675">
    <property type="entry name" value="Beta-grasp_dom_sf"/>
</dbReference>
<dbReference type="Proteomes" id="UP000051677">
    <property type="component" value="Unassembled WGS sequence"/>
</dbReference>
<dbReference type="InterPro" id="IPR001041">
    <property type="entry name" value="2Fe-2S_ferredoxin-type"/>
</dbReference>
<evidence type="ECO:0000313" key="10">
    <source>
        <dbReference type="EMBL" id="KQH80997.1"/>
    </source>
</evidence>
<dbReference type="GO" id="GO:0046872">
    <property type="term" value="F:metal ion binding"/>
    <property type="evidence" value="ECO:0007669"/>
    <property type="project" value="UniProtKB-KW"/>
</dbReference>
<dbReference type="CDD" id="cd00207">
    <property type="entry name" value="fer2"/>
    <property type="match status" value="1"/>
</dbReference>
<dbReference type="PROSITE" id="PS51384">
    <property type="entry name" value="FAD_FR"/>
    <property type="match status" value="1"/>
</dbReference>
<evidence type="ECO:0000256" key="1">
    <source>
        <dbReference type="ARBA" id="ARBA00001974"/>
    </source>
</evidence>
<dbReference type="PROSITE" id="PS00197">
    <property type="entry name" value="2FE2S_FER_1"/>
    <property type="match status" value="1"/>
</dbReference>
<dbReference type="Gene3D" id="3.10.20.30">
    <property type="match status" value="1"/>
</dbReference>
<reference evidence="10 11" key="1">
    <citation type="submission" date="2015-10" db="EMBL/GenBank/DDBJ databases">
        <title>Mycobacterium gordonae draft genome assembly.</title>
        <authorList>
            <person name="Ustinova V."/>
            <person name="Smirnova T."/>
            <person name="Blagodatskikh K."/>
            <person name="Varlamov D."/>
            <person name="Larionova E."/>
            <person name="Chernousova L."/>
        </authorList>
    </citation>
    <scope>NUCLEOTIDE SEQUENCE [LARGE SCALE GENOMIC DNA]</scope>
    <source>
        <strain evidence="10 11">CTRI 14-8773</strain>
    </source>
</reference>
<feature type="domain" description="2Fe-2S ferredoxin-type" evidence="8">
    <location>
        <begin position="244"/>
        <end position="331"/>
    </location>
</feature>
<dbReference type="InterPro" id="IPR036010">
    <property type="entry name" value="2Fe-2S_ferredoxin-like_sf"/>
</dbReference>
<feature type="domain" description="FAD-binding FR-type" evidence="9">
    <location>
        <begin position="13"/>
        <end position="117"/>
    </location>
</feature>
<evidence type="ECO:0000256" key="5">
    <source>
        <dbReference type="ARBA" id="ARBA00023002"/>
    </source>
</evidence>
<comment type="caution">
    <text evidence="10">The sequence shown here is derived from an EMBL/GenBank/DDBJ whole genome shotgun (WGS) entry which is preliminary data.</text>
</comment>
<evidence type="ECO:0000313" key="11">
    <source>
        <dbReference type="Proteomes" id="UP000051677"/>
    </source>
</evidence>
<dbReference type="PRINTS" id="PR00409">
    <property type="entry name" value="PHDIOXRDTASE"/>
</dbReference>
<keyword evidence="5" id="KW-0560">Oxidoreductase</keyword>
<dbReference type="InterPro" id="IPR006058">
    <property type="entry name" value="2Fe2S_fd_BS"/>
</dbReference>
<protein>
    <submittedName>
        <fullName evidence="10">Ferredoxin</fullName>
    </submittedName>
</protein>
<dbReference type="SUPFAM" id="SSF54292">
    <property type="entry name" value="2Fe-2S ferredoxin-like"/>
    <property type="match status" value="1"/>
</dbReference>
<dbReference type="GO" id="GO:0051537">
    <property type="term" value="F:2 iron, 2 sulfur cluster binding"/>
    <property type="evidence" value="ECO:0007669"/>
    <property type="project" value="UniProtKB-KW"/>
</dbReference>
<gene>
    <name evidence="10" type="ORF">AO501_05030</name>
</gene>
<evidence type="ECO:0000256" key="7">
    <source>
        <dbReference type="ARBA" id="ARBA00023014"/>
    </source>
</evidence>
<proteinExistence type="predicted"/>
<dbReference type="InterPro" id="IPR001433">
    <property type="entry name" value="OxRdtase_FAD/NAD-bd"/>
</dbReference>
<dbReference type="SUPFAM" id="SSF52343">
    <property type="entry name" value="Ferredoxin reductase-like, C-terminal NADP-linked domain"/>
    <property type="match status" value="1"/>
</dbReference>
<dbReference type="Pfam" id="PF00175">
    <property type="entry name" value="NAD_binding_1"/>
    <property type="match status" value="1"/>
</dbReference>
<dbReference type="Gene3D" id="2.40.30.10">
    <property type="entry name" value="Translation factors"/>
    <property type="match status" value="1"/>
</dbReference>
<keyword evidence="7" id="KW-0411">Iron-sulfur</keyword>
<dbReference type="SUPFAM" id="SSF63380">
    <property type="entry name" value="Riboflavin synthase domain-like"/>
    <property type="match status" value="1"/>
</dbReference>
<dbReference type="InterPro" id="IPR017938">
    <property type="entry name" value="Riboflavin_synthase-like_b-brl"/>
</dbReference>
<dbReference type="EMBL" id="LKTM01000001">
    <property type="protein sequence ID" value="KQH80997.1"/>
    <property type="molecule type" value="Genomic_DNA"/>
</dbReference>
<evidence type="ECO:0000259" key="8">
    <source>
        <dbReference type="PROSITE" id="PS51085"/>
    </source>
</evidence>
<comment type="cofactor">
    <cofactor evidence="1">
        <name>FAD</name>
        <dbReference type="ChEBI" id="CHEBI:57692"/>
    </cofactor>
</comment>
<dbReference type="CDD" id="cd06185">
    <property type="entry name" value="PDR_like"/>
    <property type="match status" value="1"/>
</dbReference>
<keyword evidence="2" id="KW-0285">Flavoprotein</keyword>